<feature type="transmembrane region" description="Helical" evidence="5">
    <location>
        <begin position="6"/>
        <end position="29"/>
    </location>
</feature>
<dbReference type="OMA" id="VEYQFYH"/>
<feature type="transmembrane region" description="Helical" evidence="5">
    <location>
        <begin position="96"/>
        <end position="118"/>
    </location>
</feature>
<protein>
    <submittedName>
        <fullName evidence="6">Similar to UPF0382 membrane protein C1782.12c acc. no. Q9P7G8</fullName>
    </submittedName>
</protein>
<name>U4LE49_PYROM</name>
<dbReference type="AlphaFoldDB" id="U4LE49"/>
<dbReference type="InterPro" id="IPR006696">
    <property type="entry name" value="DUF423"/>
</dbReference>
<evidence type="ECO:0000256" key="1">
    <source>
        <dbReference type="ARBA" id="ARBA00004141"/>
    </source>
</evidence>
<evidence type="ECO:0000256" key="3">
    <source>
        <dbReference type="ARBA" id="ARBA00022989"/>
    </source>
</evidence>
<keyword evidence="4 5" id="KW-0472">Membrane</keyword>
<accession>U4LE49</accession>
<dbReference type="eggNOG" id="KOG3472">
    <property type="taxonomic scope" value="Eukaryota"/>
</dbReference>
<sequence>MPTSPSLWTIGCLYGASAVAFGAFGAHGLRARIADPARIKSWETAAHYQLIHSVAVLLSSANPVAAGLFTAGMTMFSGSIYAMTLIGPEKLKSTGWGKVLGPMTPVGGVFLIAGWVMLARKGKIQL</sequence>
<keyword evidence="7" id="KW-1185">Reference proteome</keyword>
<evidence type="ECO:0000256" key="2">
    <source>
        <dbReference type="ARBA" id="ARBA00022692"/>
    </source>
</evidence>
<proteinExistence type="predicted"/>
<organism evidence="6 7">
    <name type="scientific">Pyronema omphalodes (strain CBS 100304)</name>
    <name type="common">Pyronema confluens</name>
    <dbReference type="NCBI Taxonomy" id="1076935"/>
    <lineage>
        <taxon>Eukaryota</taxon>
        <taxon>Fungi</taxon>
        <taxon>Dikarya</taxon>
        <taxon>Ascomycota</taxon>
        <taxon>Pezizomycotina</taxon>
        <taxon>Pezizomycetes</taxon>
        <taxon>Pezizales</taxon>
        <taxon>Pyronemataceae</taxon>
        <taxon>Pyronema</taxon>
    </lineage>
</organism>
<dbReference type="PANTHER" id="PTHR43461">
    <property type="entry name" value="TRANSMEMBRANE PROTEIN 256"/>
    <property type="match status" value="1"/>
</dbReference>
<evidence type="ECO:0000313" key="7">
    <source>
        <dbReference type="Proteomes" id="UP000018144"/>
    </source>
</evidence>
<dbReference type="Pfam" id="PF04241">
    <property type="entry name" value="DUF423"/>
    <property type="match status" value="1"/>
</dbReference>
<dbReference type="Proteomes" id="UP000018144">
    <property type="component" value="Unassembled WGS sequence"/>
</dbReference>
<dbReference type="PANTHER" id="PTHR43461:SF1">
    <property type="entry name" value="TRANSMEMBRANE PROTEIN 256"/>
    <property type="match status" value="1"/>
</dbReference>
<dbReference type="OrthoDB" id="269173at2759"/>
<keyword evidence="3 5" id="KW-1133">Transmembrane helix</keyword>
<dbReference type="GO" id="GO:0016020">
    <property type="term" value="C:membrane"/>
    <property type="evidence" value="ECO:0007669"/>
    <property type="project" value="UniProtKB-SubCell"/>
</dbReference>
<feature type="transmembrane region" description="Helical" evidence="5">
    <location>
        <begin position="50"/>
        <end position="76"/>
    </location>
</feature>
<evidence type="ECO:0000256" key="5">
    <source>
        <dbReference type="SAM" id="Phobius"/>
    </source>
</evidence>
<comment type="subcellular location">
    <subcellularLocation>
        <location evidence="1">Membrane</location>
        <topology evidence="1">Multi-pass membrane protein</topology>
    </subcellularLocation>
</comment>
<gene>
    <name evidence="6" type="ORF">PCON_08576</name>
</gene>
<dbReference type="EMBL" id="HF935439">
    <property type="protein sequence ID" value="CCX30379.1"/>
    <property type="molecule type" value="Genomic_DNA"/>
</dbReference>
<evidence type="ECO:0000256" key="4">
    <source>
        <dbReference type="ARBA" id="ARBA00023136"/>
    </source>
</evidence>
<reference evidence="6 7" key="1">
    <citation type="journal article" date="2013" name="PLoS Genet.">
        <title>The genome and development-dependent transcriptomes of Pyronema confluens: a window into fungal evolution.</title>
        <authorList>
            <person name="Traeger S."/>
            <person name="Altegoer F."/>
            <person name="Freitag M."/>
            <person name="Gabaldon T."/>
            <person name="Kempken F."/>
            <person name="Kumar A."/>
            <person name="Marcet-Houben M."/>
            <person name="Poggeler S."/>
            <person name="Stajich J.E."/>
            <person name="Nowrousian M."/>
        </authorList>
    </citation>
    <scope>NUCLEOTIDE SEQUENCE [LARGE SCALE GENOMIC DNA]</scope>
    <source>
        <strain evidence="7">CBS 100304</strain>
        <tissue evidence="6">Vegetative mycelium</tissue>
    </source>
</reference>
<keyword evidence="2 5" id="KW-0812">Transmembrane</keyword>
<evidence type="ECO:0000313" key="6">
    <source>
        <dbReference type="EMBL" id="CCX30379.1"/>
    </source>
</evidence>